<dbReference type="EMBL" id="KV417272">
    <property type="protein sequence ID" value="KZO99419.1"/>
    <property type="molecule type" value="Genomic_DNA"/>
</dbReference>
<keyword evidence="3" id="KW-1185">Reference proteome</keyword>
<evidence type="ECO:0000313" key="3">
    <source>
        <dbReference type="Proteomes" id="UP000076738"/>
    </source>
</evidence>
<feature type="compositionally biased region" description="Pro residues" evidence="1">
    <location>
        <begin position="82"/>
        <end position="93"/>
    </location>
</feature>
<organism evidence="2 3">
    <name type="scientific">Calocera viscosa (strain TUFC12733)</name>
    <dbReference type="NCBI Taxonomy" id="1330018"/>
    <lineage>
        <taxon>Eukaryota</taxon>
        <taxon>Fungi</taxon>
        <taxon>Dikarya</taxon>
        <taxon>Basidiomycota</taxon>
        <taxon>Agaricomycotina</taxon>
        <taxon>Dacrymycetes</taxon>
        <taxon>Dacrymycetales</taxon>
        <taxon>Dacrymycetaceae</taxon>
        <taxon>Calocera</taxon>
    </lineage>
</organism>
<name>A0A167Q511_CALVF</name>
<accession>A0A167Q511</accession>
<reference evidence="2 3" key="1">
    <citation type="journal article" date="2016" name="Mol. Biol. Evol.">
        <title>Comparative Genomics of Early-Diverging Mushroom-Forming Fungi Provides Insights into the Origins of Lignocellulose Decay Capabilities.</title>
        <authorList>
            <person name="Nagy L.G."/>
            <person name="Riley R."/>
            <person name="Tritt A."/>
            <person name="Adam C."/>
            <person name="Daum C."/>
            <person name="Floudas D."/>
            <person name="Sun H."/>
            <person name="Yadav J.S."/>
            <person name="Pangilinan J."/>
            <person name="Larsson K.H."/>
            <person name="Matsuura K."/>
            <person name="Barry K."/>
            <person name="Labutti K."/>
            <person name="Kuo R."/>
            <person name="Ohm R.A."/>
            <person name="Bhattacharya S.S."/>
            <person name="Shirouzu T."/>
            <person name="Yoshinaga Y."/>
            <person name="Martin F.M."/>
            <person name="Grigoriev I.V."/>
            <person name="Hibbett D.S."/>
        </authorList>
    </citation>
    <scope>NUCLEOTIDE SEQUENCE [LARGE SCALE GENOMIC DNA]</scope>
    <source>
        <strain evidence="2 3">TUFC12733</strain>
    </source>
</reference>
<feature type="region of interest" description="Disordered" evidence="1">
    <location>
        <begin position="1"/>
        <end position="30"/>
    </location>
</feature>
<evidence type="ECO:0000256" key="1">
    <source>
        <dbReference type="SAM" id="MobiDB-lite"/>
    </source>
</evidence>
<dbReference type="AlphaFoldDB" id="A0A167Q511"/>
<proteinExistence type="predicted"/>
<dbReference type="OrthoDB" id="3358435at2759"/>
<gene>
    <name evidence="2" type="ORF">CALVIDRAFT_561279</name>
</gene>
<feature type="region of interest" description="Disordered" evidence="1">
    <location>
        <begin position="53"/>
        <end position="163"/>
    </location>
</feature>
<feature type="compositionally biased region" description="Low complexity" evidence="1">
    <location>
        <begin position="94"/>
        <end position="116"/>
    </location>
</feature>
<dbReference type="Proteomes" id="UP000076738">
    <property type="component" value="Unassembled WGS sequence"/>
</dbReference>
<evidence type="ECO:0000313" key="2">
    <source>
        <dbReference type="EMBL" id="KZO99419.1"/>
    </source>
</evidence>
<sequence length="163" mass="16939">MPPLPFRAQGWAVGRYGSSGPAERPDRPGVYVSGTGWGGYIIPSSSPADLHILSPALRPTPPALSRQLLHTSHPLHFLPALQLPPPPPSPPPALSMSQPPSSSSSSSGGSAFILSPTRPPPKGAPRLPNSLLKAHAQGPLTSPPPFAEGRPQQGRTESKGNVK</sequence>
<protein>
    <submittedName>
        <fullName evidence="2">Uncharacterized protein</fullName>
    </submittedName>
</protein>